<dbReference type="EC" id="6.6.1.2" evidence="1"/>
<dbReference type="CDD" id="cd10150">
    <property type="entry name" value="CobN_like"/>
    <property type="match status" value="1"/>
</dbReference>
<evidence type="ECO:0000313" key="4">
    <source>
        <dbReference type="EMBL" id="ACS56643.1"/>
    </source>
</evidence>
<name>C6B1P4_RHILS</name>
<gene>
    <name evidence="4" type="ordered locus">Rleg_2371</name>
</gene>
<dbReference type="InterPro" id="IPR003672">
    <property type="entry name" value="CobN/Mg_chltase"/>
</dbReference>
<feature type="region of interest" description="Disordered" evidence="2">
    <location>
        <begin position="213"/>
        <end position="232"/>
    </location>
</feature>
<keyword evidence="4" id="KW-0436">Ligase</keyword>
<feature type="domain" description="CobN/magnesium chelatase" evidence="3">
    <location>
        <begin position="138"/>
        <end position="1372"/>
    </location>
</feature>
<sequence>MHLLLAQQGTISDGEEAIDLGQTPGDILFLSAADSELAAIATAHRERRAGPSLRLASLLSLKHPMSVDTYVERTVRHAKLIIVRALGGASYFHYALEALHAAAARAGALIAVLPGDARPDAGLVPFSNVDLDDLNALWAYLIEGGDANARAFLDYAEAMLSGAEKPAPAVPLMKAGIWWPGRGLIGVEEWRRIVASLQGAPLGVAPPSVLPDISPTRGEIRDERSRSISSAEGTVSSNVSFVRSPSDLPISPLVGEMSGRTEGGTTNSTQQASPIVAISFYRALVQSGETGPIEALIEALVTLGLRPLPVFAYSLKDPVSTGILESVFSTLKPDVVINTTGFAVSAPGADRQATVLEANEAIVLQAILSASSREAWAASSQGLSARDLGMNVALPEVDGRVLARAISFKTAARYDAAVETNIVASEPDTGRVRYTAELAANWARLRKTSAHDRRIALVMANYPNRDGRLGNGVGLDTPAGTTEVLKAMRAVGYPVAEIPADGDALIRHLMEGPTNSGSDGKIIRETLSLSLYNSFLESLPDKIQDEVRARWGNPQDDPYFREGVFALPFARFGEVLVGIQPARGYNIDPKESYHSPDLVPPHGYLAFYAFLRREFGAHAIIHMGKHGNLEWLPGKALALSETCYPEAILGPLPHLYPFIVNDPGEGTQAKRRTAAVIIDHLTPPLTRAESYGPLKDLEALVDEYYEASGGDPRRIRLLSRQILELVADIGLDRDAGIAKGESEGEALKKLDAYLCDLKEMQIRDGLHVFGVSPEGRLLTDLTVALARVPRGLGEGGDASLHRAIAADAGLGGGMRGIPPSVLPDISPTRGEIGDERPRLISCVAGAASSNGSFSGSPSDLPISPLVGEMSGRTEGGASIFDPLNTEMAAPWTGPRPAILADILDAPWRTNGDTVERIELLAAKFVSGEMECPTLWSQTRCVLSEIETRLKPSILACGPAEIAGLLAGLDGRFVAPGPSGAPTRGRPDVLPTGRNFYSVDSRAVPTPAAYELGKKSAELLVRRYVQDHGEWPVSFGLTAWGTSNMRTGGDDIAQALALIGVKPLWDMSSRRVTGYEIIPPAMLGRPRVDVTLRISGFFRDAFPEQIALFDKAIRAVGALEEDEADNPIAVRMRGEAARLAAAGLDEVSAKRRAGYRVFGSKPGAYGAGLQALIDEKGWERRADLAEAYLVWGSYAYGAGEEGKAERGLFEERLRSVQAVIQNQDNREHDLLDSDDYYQFEGGMAAATEQLTGARPSIYHNDHSRPERPVIRSLEEEIGRVVRGRVVNPKWIAGVMRHGYKGAAEIAATVDYLFAFSATTGAVGEHHFDAVYQAFVADDGVRDFMIEKNPAAFDEMRERLLEAIDRSLWTPRSNSARFDLAARQQNEVNQ</sequence>
<dbReference type="KEGG" id="rlg:Rleg_2371"/>
<dbReference type="PANTHER" id="PTHR44119">
    <property type="entry name" value="MAGNESIUM-CHELATASE SUBUNIT CHLH, CHLOROPLASTIC"/>
    <property type="match status" value="1"/>
</dbReference>
<proteinExistence type="predicted"/>
<dbReference type="GO" id="GO:0051116">
    <property type="term" value="F:cobaltochelatase activity"/>
    <property type="evidence" value="ECO:0007669"/>
    <property type="project" value="UniProtKB-UniRule"/>
</dbReference>
<dbReference type="OrthoDB" id="9757976at2"/>
<accession>C6B1P4</accession>
<dbReference type="HOGENOM" id="CLU_002017_1_0_5"/>
<protein>
    <recommendedName>
        <fullName evidence="1">Cobaltochelatase subunit CobN</fullName>
        <ecNumber evidence="1">6.6.1.2</ecNumber>
    </recommendedName>
</protein>
<organism evidence="4 5">
    <name type="scientific">Rhizobium leguminosarum bv. trifolii (strain WSM1325)</name>
    <dbReference type="NCBI Taxonomy" id="395491"/>
    <lineage>
        <taxon>Bacteria</taxon>
        <taxon>Pseudomonadati</taxon>
        <taxon>Pseudomonadota</taxon>
        <taxon>Alphaproteobacteria</taxon>
        <taxon>Hyphomicrobiales</taxon>
        <taxon>Rhizobiaceae</taxon>
        <taxon>Rhizobium/Agrobacterium group</taxon>
        <taxon>Rhizobium</taxon>
    </lineage>
</organism>
<evidence type="ECO:0000256" key="2">
    <source>
        <dbReference type="SAM" id="MobiDB-lite"/>
    </source>
</evidence>
<dbReference type="Proteomes" id="UP000002256">
    <property type="component" value="Chromosome"/>
</dbReference>
<reference evidence="4 5" key="1">
    <citation type="journal article" date="2010" name="Stand. Genomic Sci.">
        <title>Complete genome sequence of Rhizobium leguminosarum bv. trifolii strain WSM1325, an effective microsymbiont of annual Mediterranean clovers.</title>
        <authorList>
            <person name="Reeve W."/>
            <person name="O'Hara G."/>
            <person name="Chain P."/>
            <person name="Ardley J."/>
            <person name="Brau L."/>
            <person name="Nandesena K."/>
            <person name="Tiwari R."/>
            <person name="Copeland A."/>
            <person name="Nolan M."/>
            <person name="Han C."/>
            <person name="Brettin T."/>
            <person name="Land M."/>
            <person name="Ovchinikova G."/>
            <person name="Ivanova N."/>
            <person name="Mavromatis K."/>
            <person name="Markowitz V."/>
            <person name="Kyrpides N."/>
            <person name="Melino V."/>
            <person name="Denton M."/>
            <person name="Yates R."/>
            <person name="Howieson J."/>
        </authorList>
    </citation>
    <scope>NUCLEOTIDE SEQUENCE [LARGE SCALE GENOMIC DNA]</scope>
    <source>
        <strain evidence="4 5">WSM1325</strain>
    </source>
</reference>
<evidence type="ECO:0000256" key="1">
    <source>
        <dbReference type="NCBIfam" id="TIGR02257"/>
    </source>
</evidence>
<dbReference type="NCBIfam" id="TIGR02257">
    <property type="entry name" value="cobalto_cobN"/>
    <property type="match status" value="1"/>
</dbReference>
<dbReference type="InterPro" id="IPR011953">
    <property type="entry name" value="Cobalto_CobN"/>
</dbReference>
<dbReference type="PANTHER" id="PTHR44119:SF4">
    <property type="entry name" value="AEROBIC COBALTOCHELATASE SUBUNIT COBN"/>
    <property type="match status" value="1"/>
</dbReference>
<evidence type="ECO:0000259" key="3">
    <source>
        <dbReference type="Pfam" id="PF02514"/>
    </source>
</evidence>
<dbReference type="EMBL" id="CP001622">
    <property type="protein sequence ID" value="ACS56643.1"/>
    <property type="molecule type" value="Genomic_DNA"/>
</dbReference>
<dbReference type="Pfam" id="PF02514">
    <property type="entry name" value="CobN-Mg_chel"/>
    <property type="match status" value="1"/>
</dbReference>
<evidence type="ECO:0000313" key="5">
    <source>
        <dbReference type="Proteomes" id="UP000002256"/>
    </source>
</evidence>
<dbReference type="GO" id="GO:0009236">
    <property type="term" value="P:cobalamin biosynthetic process"/>
    <property type="evidence" value="ECO:0007669"/>
    <property type="project" value="UniProtKB-UniRule"/>
</dbReference>